<evidence type="ECO:0000313" key="2">
    <source>
        <dbReference type="EMBL" id="TKK90755.1"/>
    </source>
</evidence>
<dbReference type="Pfam" id="PF01965">
    <property type="entry name" value="DJ-1_PfpI"/>
    <property type="match status" value="1"/>
</dbReference>
<name>A0A4U3MMG0_9ACTN</name>
<evidence type="ECO:0000313" key="3">
    <source>
        <dbReference type="Proteomes" id="UP000308705"/>
    </source>
</evidence>
<dbReference type="Proteomes" id="UP000308705">
    <property type="component" value="Unassembled WGS sequence"/>
</dbReference>
<evidence type="ECO:0000259" key="1">
    <source>
        <dbReference type="Pfam" id="PF01965"/>
    </source>
</evidence>
<dbReference type="OrthoDB" id="3532781at2"/>
<dbReference type="RefSeq" id="WP_137245497.1">
    <property type="nucleotide sequence ID" value="NZ_SZQA01000002.1"/>
</dbReference>
<protein>
    <recommendedName>
        <fullName evidence="1">DJ-1/PfpI domain-containing protein</fullName>
    </recommendedName>
</protein>
<feature type="domain" description="DJ-1/PfpI" evidence="1">
    <location>
        <begin position="7"/>
        <end position="126"/>
    </location>
</feature>
<proteinExistence type="predicted"/>
<dbReference type="AlphaFoldDB" id="A0A4U3MMG0"/>
<dbReference type="InterPro" id="IPR029062">
    <property type="entry name" value="Class_I_gatase-like"/>
</dbReference>
<dbReference type="Gene3D" id="3.40.50.880">
    <property type="match status" value="1"/>
</dbReference>
<keyword evidence="3" id="KW-1185">Reference proteome</keyword>
<accession>A0A4U3MMG0</accession>
<gene>
    <name evidence="2" type="ORF">FDA94_03035</name>
</gene>
<dbReference type="SUPFAM" id="SSF52317">
    <property type="entry name" value="Class I glutamine amidotransferase-like"/>
    <property type="match status" value="1"/>
</dbReference>
<reference evidence="2 3" key="1">
    <citation type="submission" date="2019-04" db="EMBL/GenBank/DDBJ databases">
        <title>Herbidospora sp. NEAU-GS14.nov., a novel actinomycete isolated from soil.</title>
        <authorList>
            <person name="Han L."/>
        </authorList>
    </citation>
    <scope>NUCLEOTIDE SEQUENCE [LARGE SCALE GENOMIC DNA]</scope>
    <source>
        <strain evidence="2 3">NEAU-GS14</strain>
    </source>
</reference>
<sequence length="141" mass="14367">MSLAQQKVVVLAYSGYQELDFWYPVLRGREEGATVHVVAAAAGAESILGYPVIPDTDAADLDPASVDVIIAPGVAPWDLPQPSGAQVALVTAVHAAGGRVASVGNGASVVAQAIGAQAERVVSADGTNDLAEFFATLRRGV</sequence>
<dbReference type="InterPro" id="IPR002818">
    <property type="entry name" value="DJ-1/PfpI"/>
</dbReference>
<comment type="caution">
    <text evidence="2">The sequence shown here is derived from an EMBL/GenBank/DDBJ whole genome shotgun (WGS) entry which is preliminary data.</text>
</comment>
<organism evidence="2 3">
    <name type="scientific">Herbidospora galbida</name>
    <dbReference type="NCBI Taxonomy" id="2575442"/>
    <lineage>
        <taxon>Bacteria</taxon>
        <taxon>Bacillati</taxon>
        <taxon>Actinomycetota</taxon>
        <taxon>Actinomycetes</taxon>
        <taxon>Streptosporangiales</taxon>
        <taxon>Streptosporangiaceae</taxon>
        <taxon>Herbidospora</taxon>
    </lineage>
</organism>
<dbReference type="EMBL" id="SZQA01000002">
    <property type="protein sequence ID" value="TKK90755.1"/>
    <property type="molecule type" value="Genomic_DNA"/>
</dbReference>